<dbReference type="InterPro" id="IPR002509">
    <property type="entry name" value="NODB_dom"/>
</dbReference>
<dbReference type="GO" id="GO:0005975">
    <property type="term" value="P:carbohydrate metabolic process"/>
    <property type="evidence" value="ECO:0007669"/>
    <property type="project" value="InterPro"/>
</dbReference>
<dbReference type="GO" id="GO:0016810">
    <property type="term" value="F:hydrolase activity, acting on carbon-nitrogen (but not peptide) bonds"/>
    <property type="evidence" value="ECO:0007669"/>
    <property type="project" value="InterPro"/>
</dbReference>
<gene>
    <name evidence="5" type="ORF">CF651_30950</name>
</gene>
<dbReference type="PANTHER" id="PTHR10587">
    <property type="entry name" value="GLYCOSYL TRANSFERASE-RELATED"/>
    <property type="match status" value="1"/>
</dbReference>
<accession>A0A229UGD1</accession>
<reference evidence="5 6" key="1">
    <citation type="submission" date="2017-07" db="EMBL/GenBank/DDBJ databases">
        <title>Genome sequencing and assembly of Paenibacillus rigui.</title>
        <authorList>
            <person name="Mayilraj S."/>
        </authorList>
    </citation>
    <scope>NUCLEOTIDE SEQUENCE [LARGE SCALE GENOMIC DNA]</scope>
    <source>
        <strain evidence="5 6">JCM 16352</strain>
    </source>
</reference>
<dbReference type="PANTHER" id="PTHR10587:SF133">
    <property type="entry name" value="CHITIN DEACETYLASE 1-RELATED"/>
    <property type="match status" value="1"/>
</dbReference>
<keyword evidence="1" id="KW-0479">Metal-binding</keyword>
<dbReference type="AlphaFoldDB" id="A0A229UGD1"/>
<dbReference type="OrthoDB" id="2649545at2"/>
<protein>
    <submittedName>
        <fullName evidence="5">Polysaccharide deacetylase</fullName>
    </submittedName>
</protein>
<evidence type="ECO:0000256" key="2">
    <source>
        <dbReference type="ARBA" id="ARBA00022801"/>
    </source>
</evidence>
<name>A0A229UGD1_9BACL</name>
<proteinExistence type="predicted"/>
<evidence type="ECO:0000313" key="6">
    <source>
        <dbReference type="Proteomes" id="UP000215509"/>
    </source>
</evidence>
<evidence type="ECO:0000256" key="3">
    <source>
        <dbReference type="SAM" id="SignalP"/>
    </source>
</evidence>
<evidence type="ECO:0000256" key="1">
    <source>
        <dbReference type="ARBA" id="ARBA00022723"/>
    </source>
</evidence>
<keyword evidence="3" id="KW-0732">Signal</keyword>
<feature type="signal peptide" evidence="3">
    <location>
        <begin position="1"/>
        <end position="23"/>
    </location>
</feature>
<dbReference type="Pfam" id="PF01522">
    <property type="entry name" value="Polysacc_deac_1"/>
    <property type="match status" value="1"/>
</dbReference>
<keyword evidence="6" id="KW-1185">Reference proteome</keyword>
<dbReference type="InterPro" id="IPR011330">
    <property type="entry name" value="Glyco_hydro/deAcase_b/a-brl"/>
</dbReference>
<feature type="chain" id="PRO_5013234735" evidence="3">
    <location>
        <begin position="24"/>
        <end position="253"/>
    </location>
</feature>
<dbReference type="EMBL" id="NMQW01000075">
    <property type="protein sequence ID" value="OXM82432.1"/>
    <property type="molecule type" value="Genomic_DNA"/>
</dbReference>
<dbReference type="GO" id="GO:0046872">
    <property type="term" value="F:metal ion binding"/>
    <property type="evidence" value="ECO:0007669"/>
    <property type="project" value="UniProtKB-KW"/>
</dbReference>
<sequence>MWSMAIKASVLAGCLVWCSNVEAAPGKGRAYYEQRGEVVWEVPTEEKMMALTFDDGPDPADTPQILDLLKQYDVKATFFLIGNKAERYPELVQREVAEGHELGNHTYHHAYFNRGVTERRIHDELGKAQEAIYRISGQKPQLFRPPGGYYNEMLIQTARKEGFMVVMWSWHMDTLDWDTPGVHKITSKVLKNARNGDIVLFHDYVEGRTETIAALKQILPELKQRGYKFVTVSELLRYRKPSPVKHTEEAEPS</sequence>
<dbReference type="Proteomes" id="UP000215509">
    <property type="component" value="Unassembled WGS sequence"/>
</dbReference>
<dbReference type="SUPFAM" id="SSF88713">
    <property type="entry name" value="Glycoside hydrolase/deacetylase"/>
    <property type="match status" value="1"/>
</dbReference>
<evidence type="ECO:0000259" key="4">
    <source>
        <dbReference type="PROSITE" id="PS51677"/>
    </source>
</evidence>
<feature type="domain" description="NodB homology" evidence="4">
    <location>
        <begin position="47"/>
        <end position="230"/>
    </location>
</feature>
<dbReference type="PROSITE" id="PS51677">
    <property type="entry name" value="NODB"/>
    <property type="match status" value="1"/>
</dbReference>
<dbReference type="InterPro" id="IPR050248">
    <property type="entry name" value="Polysacc_deacetylase_ArnD"/>
</dbReference>
<comment type="caution">
    <text evidence="5">The sequence shown here is derived from an EMBL/GenBank/DDBJ whole genome shotgun (WGS) entry which is preliminary data.</text>
</comment>
<dbReference type="Gene3D" id="3.20.20.370">
    <property type="entry name" value="Glycoside hydrolase/deacetylase"/>
    <property type="match status" value="1"/>
</dbReference>
<dbReference type="CDD" id="cd10917">
    <property type="entry name" value="CE4_NodB_like_6s_7s"/>
    <property type="match status" value="1"/>
</dbReference>
<evidence type="ECO:0000313" key="5">
    <source>
        <dbReference type="EMBL" id="OXM82432.1"/>
    </source>
</evidence>
<dbReference type="GO" id="GO:0016020">
    <property type="term" value="C:membrane"/>
    <property type="evidence" value="ECO:0007669"/>
    <property type="project" value="TreeGrafter"/>
</dbReference>
<organism evidence="5 6">
    <name type="scientific">Paenibacillus rigui</name>
    <dbReference type="NCBI Taxonomy" id="554312"/>
    <lineage>
        <taxon>Bacteria</taxon>
        <taxon>Bacillati</taxon>
        <taxon>Bacillota</taxon>
        <taxon>Bacilli</taxon>
        <taxon>Bacillales</taxon>
        <taxon>Paenibacillaceae</taxon>
        <taxon>Paenibacillus</taxon>
    </lineage>
</organism>
<keyword evidence="2" id="KW-0378">Hydrolase</keyword>